<dbReference type="Gene3D" id="4.10.60.10">
    <property type="entry name" value="Zinc finger, CCHC-type"/>
    <property type="match status" value="1"/>
</dbReference>
<feature type="region of interest" description="Disordered" evidence="2">
    <location>
        <begin position="36"/>
        <end position="97"/>
    </location>
</feature>
<evidence type="ECO:0000313" key="4">
    <source>
        <dbReference type="EMBL" id="KAK0170653.1"/>
    </source>
</evidence>
<feature type="compositionally biased region" description="Basic and acidic residues" evidence="2">
    <location>
        <begin position="36"/>
        <end position="46"/>
    </location>
</feature>
<keyword evidence="1" id="KW-0479">Metal-binding</keyword>
<gene>
    <name evidence="4" type="ORF">PV328_008478</name>
</gene>
<dbReference type="GO" id="GO:0003676">
    <property type="term" value="F:nucleic acid binding"/>
    <property type="evidence" value="ECO:0007669"/>
    <property type="project" value="InterPro"/>
</dbReference>
<dbReference type="AlphaFoldDB" id="A0AA39FJJ4"/>
<reference evidence="4" key="2">
    <citation type="submission" date="2023-03" db="EMBL/GenBank/DDBJ databases">
        <authorList>
            <person name="Inwood S.N."/>
            <person name="Skelly J.G."/>
            <person name="Guhlin J."/>
            <person name="Harrop T.W.R."/>
            <person name="Goldson S.G."/>
            <person name="Dearden P.K."/>
        </authorList>
    </citation>
    <scope>NUCLEOTIDE SEQUENCE</scope>
    <source>
        <strain evidence="4">Irish</strain>
        <tissue evidence="4">Whole body</tissue>
    </source>
</reference>
<evidence type="ECO:0000313" key="5">
    <source>
        <dbReference type="Proteomes" id="UP001168990"/>
    </source>
</evidence>
<feature type="compositionally biased region" description="Low complexity" evidence="2">
    <location>
        <begin position="76"/>
        <end position="88"/>
    </location>
</feature>
<dbReference type="InterPro" id="IPR001878">
    <property type="entry name" value="Znf_CCHC"/>
</dbReference>
<reference evidence="4" key="1">
    <citation type="journal article" date="2023" name="bioRxiv">
        <title>Scaffold-level genome assemblies of two parasitoid biocontrol wasps reveal the parthenogenesis mechanism and an associated novel virus.</title>
        <authorList>
            <person name="Inwood S."/>
            <person name="Skelly J."/>
            <person name="Guhlin J."/>
            <person name="Harrop T."/>
            <person name="Goldson S."/>
            <person name="Dearden P."/>
        </authorList>
    </citation>
    <scope>NUCLEOTIDE SEQUENCE</scope>
    <source>
        <strain evidence="4">Irish</strain>
        <tissue evidence="4">Whole body</tissue>
    </source>
</reference>
<proteinExistence type="predicted"/>
<dbReference type="GO" id="GO:0008270">
    <property type="term" value="F:zinc ion binding"/>
    <property type="evidence" value="ECO:0007669"/>
    <property type="project" value="UniProtKB-KW"/>
</dbReference>
<dbReference type="EMBL" id="JAQQBS010000003">
    <property type="protein sequence ID" value="KAK0170653.1"/>
    <property type="molecule type" value="Genomic_DNA"/>
</dbReference>
<feature type="compositionally biased region" description="Polar residues" evidence="2">
    <location>
        <begin position="51"/>
        <end position="74"/>
    </location>
</feature>
<keyword evidence="1" id="KW-0862">Zinc</keyword>
<dbReference type="PROSITE" id="PS50158">
    <property type="entry name" value="ZF_CCHC"/>
    <property type="match status" value="1"/>
</dbReference>
<accession>A0AA39FJJ4</accession>
<keyword evidence="5" id="KW-1185">Reference proteome</keyword>
<name>A0AA39FJJ4_9HYME</name>
<comment type="caution">
    <text evidence="4">The sequence shown here is derived from an EMBL/GenBank/DDBJ whole genome shotgun (WGS) entry which is preliminary data.</text>
</comment>
<dbReference type="Proteomes" id="UP001168990">
    <property type="component" value="Unassembled WGS sequence"/>
</dbReference>
<sequence length="304" mass="34413">MKRSSERSRGSPHPYYIPVMEEVGSRCCPFREEIRKKKKKEVEQERRRRSLTTPTVPSTILSQLPQRRTPNPITETPLSLIPSTSTFPTPTPQEIQPHTPYVAKLSPIIKSLTKPSGPQLQIPLTLPISHFTLDHDAEERLTKRVADILAQRIQELYPNPSYSAITQLPAVPSPSQTQRIRSRSPESTNIVQNHSLDAMTAPTVRSPDPPPLMSLIIPKPANLPLPSDPDDMKRPRHGSQPTIVPNLKIVGGDNCWKCGHSGHSHRVCKAPKRWRYCYLCGWKDVDVTTCPQCKEAWKRNQYPK</sequence>
<dbReference type="InterPro" id="IPR036875">
    <property type="entry name" value="Znf_CCHC_sf"/>
</dbReference>
<dbReference type="SUPFAM" id="SSF57756">
    <property type="entry name" value="Retrovirus zinc finger-like domains"/>
    <property type="match status" value="1"/>
</dbReference>
<feature type="domain" description="CCHC-type" evidence="3">
    <location>
        <begin position="255"/>
        <end position="269"/>
    </location>
</feature>
<evidence type="ECO:0000259" key="3">
    <source>
        <dbReference type="PROSITE" id="PS50158"/>
    </source>
</evidence>
<keyword evidence="1" id="KW-0863">Zinc-finger</keyword>
<evidence type="ECO:0000256" key="2">
    <source>
        <dbReference type="SAM" id="MobiDB-lite"/>
    </source>
</evidence>
<evidence type="ECO:0000256" key="1">
    <source>
        <dbReference type="PROSITE-ProRule" id="PRU00047"/>
    </source>
</evidence>
<protein>
    <recommendedName>
        <fullName evidence="3">CCHC-type domain-containing protein</fullName>
    </recommendedName>
</protein>
<organism evidence="4 5">
    <name type="scientific">Microctonus aethiopoides</name>
    <dbReference type="NCBI Taxonomy" id="144406"/>
    <lineage>
        <taxon>Eukaryota</taxon>
        <taxon>Metazoa</taxon>
        <taxon>Ecdysozoa</taxon>
        <taxon>Arthropoda</taxon>
        <taxon>Hexapoda</taxon>
        <taxon>Insecta</taxon>
        <taxon>Pterygota</taxon>
        <taxon>Neoptera</taxon>
        <taxon>Endopterygota</taxon>
        <taxon>Hymenoptera</taxon>
        <taxon>Apocrita</taxon>
        <taxon>Ichneumonoidea</taxon>
        <taxon>Braconidae</taxon>
        <taxon>Euphorinae</taxon>
        <taxon>Microctonus</taxon>
    </lineage>
</organism>